<dbReference type="EMBL" id="VSSQ01039890">
    <property type="protein sequence ID" value="MPM93031.1"/>
    <property type="molecule type" value="Genomic_DNA"/>
</dbReference>
<protein>
    <submittedName>
        <fullName evidence="1">Uncharacterized protein</fullName>
    </submittedName>
</protein>
<evidence type="ECO:0000313" key="1">
    <source>
        <dbReference type="EMBL" id="MPM93031.1"/>
    </source>
</evidence>
<organism evidence="1">
    <name type="scientific">bioreactor metagenome</name>
    <dbReference type="NCBI Taxonomy" id="1076179"/>
    <lineage>
        <taxon>unclassified sequences</taxon>
        <taxon>metagenomes</taxon>
        <taxon>ecological metagenomes</taxon>
    </lineage>
</organism>
<reference evidence="1" key="1">
    <citation type="submission" date="2019-08" db="EMBL/GenBank/DDBJ databases">
        <authorList>
            <person name="Kucharzyk K."/>
            <person name="Murdoch R.W."/>
            <person name="Higgins S."/>
            <person name="Loffler F."/>
        </authorList>
    </citation>
    <scope>NUCLEOTIDE SEQUENCE</scope>
</reference>
<comment type="caution">
    <text evidence="1">The sequence shown here is derived from an EMBL/GenBank/DDBJ whole genome shotgun (WGS) entry which is preliminary data.</text>
</comment>
<dbReference type="AlphaFoldDB" id="A0A645DUM1"/>
<proteinExistence type="predicted"/>
<gene>
    <name evidence="1" type="ORF">SDC9_140167</name>
</gene>
<sequence>MDAAAHFLGRHQRADALVEHHPLGFVVAARAAAVTHRQVLQLALAALVTDRAVERMVDQEELHHRLLRGFRLVAVGVDHHARSDGRGAGRQRLGRFLDLDQAHPAVGCDGQFLVVAEMRDVGASLGGGFHHRAAVRHLDRLAVDFDL</sequence>
<accession>A0A645DUM1</accession>
<name>A0A645DUM1_9ZZZZ</name>